<dbReference type="EMBL" id="GL380029">
    <property type="protein sequence ID" value="EGT43374.1"/>
    <property type="molecule type" value="Genomic_DNA"/>
</dbReference>
<evidence type="ECO:0000313" key="2">
    <source>
        <dbReference type="Proteomes" id="UP000008068"/>
    </source>
</evidence>
<evidence type="ECO:0000313" key="1">
    <source>
        <dbReference type="EMBL" id="EGT43374.1"/>
    </source>
</evidence>
<dbReference type="Proteomes" id="UP000008068">
    <property type="component" value="Unassembled WGS sequence"/>
</dbReference>
<organism evidence="2">
    <name type="scientific">Caenorhabditis brenneri</name>
    <name type="common">Nematode worm</name>
    <dbReference type="NCBI Taxonomy" id="135651"/>
    <lineage>
        <taxon>Eukaryota</taxon>
        <taxon>Metazoa</taxon>
        <taxon>Ecdysozoa</taxon>
        <taxon>Nematoda</taxon>
        <taxon>Chromadorea</taxon>
        <taxon>Rhabditida</taxon>
        <taxon>Rhabditina</taxon>
        <taxon>Rhabditomorpha</taxon>
        <taxon>Rhabditoidea</taxon>
        <taxon>Rhabditidae</taxon>
        <taxon>Peloderinae</taxon>
        <taxon>Caenorhabditis</taxon>
    </lineage>
</organism>
<dbReference type="InParanoid" id="G0P2P1"/>
<reference evidence="2" key="1">
    <citation type="submission" date="2011-07" db="EMBL/GenBank/DDBJ databases">
        <authorList>
            <consortium name="Caenorhabditis brenneri Sequencing and Analysis Consortium"/>
            <person name="Wilson R.K."/>
        </authorList>
    </citation>
    <scope>NUCLEOTIDE SEQUENCE [LARGE SCALE GENOMIC DNA]</scope>
    <source>
        <strain evidence="2">PB2801</strain>
    </source>
</reference>
<dbReference type="AlphaFoldDB" id="G0P2P1"/>
<accession>G0P2P1</accession>
<name>G0P2P1_CAEBE</name>
<gene>
    <name evidence="1" type="ORF">CAEBREN_19874</name>
</gene>
<protein>
    <submittedName>
        <fullName evidence="1">Uncharacterized protein</fullName>
    </submittedName>
</protein>
<keyword evidence="2" id="KW-1185">Reference proteome</keyword>
<dbReference type="HOGENOM" id="CLU_1171514_0_0_1"/>
<sequence>MVKHIRWHLKDQHQGRKLVKFHYTFFVEKWGEKMNVSDQEVARWQSNGSPSNIFNYIQNQRKTRILCHQEEIDLEMIVKKIKKEKTETGLRQNIWLIQKYNGSTSPDMIQAYVAMLEKLEGLETSCQDMTLESYCSQMIESQIEYRSDTMDFFIADLLKELWKTEIFNISSFYFHFSSTIRTLFERDSRALNLHLRQIFVMMNDELDGTEEPERVSWVKENLAKKERED</sequence>
<proteinExistence type="predicted"/>